<comment type="caution">
    <text evidence="4">The sequence shown here is derived from an EMBL/GenBank/DDBJ whole genome shotgun (WGS) entry which is preliminary data.</text>
</comment>
<protein>
    <submittedName>
        <fullName evidence="4">Hsp20 family protein</fullName>
    </submittedName>
</protein>
<dbReference type="InterPro" id="IPR008978">
    <property type="entry name" value="HSP20-like_chaperone"/>
</dbReference>
<dbReference type="Pfam" id="PF00011">
    <property type="entry name" value="HSP20"/>
    <property type="match status" value="1"/>
</dbReference>
<evidence type="ECO:0000313" key="4">
    <source>
        <dbReference type="EMBL" id="MYM76253.1"/>
    </source>
</evidence>
<evidence type="ECO:0000313" key="5">
    <source>
        <dbReference type="Proteomes" id="UP000469734"/>
    </source>
</evidence>
<dbReference type="InterPro" id="IPR031107">
    <property type="entry name" value="Small_HSP"/>
</dbReference>
<organism evidence="4 5">
    <name type="scientific">Duganella margarita</name>
    <dbReference type="NCBI Taxonomy" id="2692170"/>
    <lineage>
        <taxon>Bacteria</taxon>
        <taxon>Pseudomonadati</taxon>
        <taxon>Pseudomonadota</taxon>
        <taxon>Betaproteobacteria</taxon>
        <taxon>Burkholderiales</taxon>
        <taxon>Oxalobacteraceae</taxon>
        <taxon>Telluria group</taxon>
        <taxon>Duganella</taxon>
    </lineage>
</organism>
<sequence length="149" mass="16485">MATSNLTRYTPSSPLGLFEPLRALEELLRDTGMEPFWPSTELAAGIRMDIQETEQAYQIRADMPGLKKEDIKVAVDGRQVSLSAQAEQGGQGEQGGMLWRERHAGQWQRSFTLPQEVDDSQAAARYEDGVLHLTLPKKAGTGGTRLTIQ</sequence>
<comment type="similarity">
    <text evidence="1 2">Belongs to the small heat shock protein (HSP20) family.</text>
</comment>
<name>A0A7X4KL27_9BURK</name>
<dbReference type="SUPFAM" id="SSF49764">
    <property type="entry name" value="HSP20-like chaperones"/>
    <property type="match status" value="1"/>
</dbReference>
<evidence type="ECO:0000256" key="2">
    <source>
        <dbReference type="RuleBase" id="RU003616"/>
    </source>
</evidence>
<dbReference type="PANTHER" id="PTHR11527">
    <property type="entry name" value="HEAT-SHOCK PROTEIN 20 FAMILY MEMBER"/>
    <property type="match status" value="1"/>
</dbReference>
<evidence type="ECO:0000256" key="1">
    <source>
        <dbReference type="PROSITE-ProRule" id="PRU00285"/>
    </source>
</evidence>
<dbReference type="PROSITE" id="PS01031">
    <property type="entry name" value="SHSP"/>
    <property type="match status" value="1"/>
</dbReference>
<dbReference type="AlphaFoldDB" id="A0A7X4KL27"/>
<dbReference type="InterPro" id="IPR002068">
    <property type="entry name" value="A-crystallin/Hsp20_dom"/>
</dbReference>
<dbReference type="Proteomes" id="UP000469734">
    <property type="component" value="Unassembled WGS sequence"/>
</dbReference>
<dbReference type="EMBL" id="WWCR01000090">
    <property type="protein sequence ID" value="MYM76253.1"/>
    <property type="molecule type" value="Genomic_DNA"/>
</dbReference>
<reference evidence="4 5" key="1">
    <citation type="submission" date="2019-12" db="EMBL/GenBank/DDBJ databases">
        <title>Novel species isolated from a subtropical stream in China.</title>
        <authorList>
            <person name="Lu H."/>
        </authorList>
    </citation>
    <scope>NUCLEOTIDE SEQUENCE [LARGE SCALE GENOMIC DNA]</scope>
    <source>
        <strain evidence="4 5">FT134W</strain>
    </source>
</reference>
<gene>
    <name evidence="4" type="ORF">GTP56_29260</name>
</gene>
<feature type="domain" description="SHSP" evidence="3">
    <location>
        <begin position="39"/>
        <end position="149"/>
    </location>
</feature>
<proteinExistence type="inferred from homology"/>
<evidence type="ECO:0000259" key="3">
    <source>
        <dbReference type="PROSITE" id="PS01031"/>
    </source>
</evidence>
<dbReference type="CDD" id="cd06464">
    <property type="entry name" value="ACD_sHsps-like"/>
    <property type="match status" value="1"/>
</dbReference>
<dbReference type="Gene3D" id="2.60.40.790">
    <property type="match status" value="1"/>
</dbReference>
<accession>A0A7X4KL27</accession>